<organism evidence="1 2">
    <name type="scientific">Pseudoalteromonas aurantia 208</name>
    <dbReference type="NCBI Taxonomy" id="1314867"/>
    <lineage>
        <taxon>Bacteria</taxon>
        <taxon>Pseudomonadati</taxon>
        <taxon>Pseudomonadota</taxon>
        <taxon>Gammaproteobacteria</taxon>
        <taxon>Alteromonadales</taxon>
        <taxon>Pseudoalteromonadaceae</taxon>
        <taxon>Pseudoalteromonas</taxon>
    </lineage>
</organism>
<sequence length="45" mass="4988">MPTTVLCEPLAALIVKPLGEQIDSNWLKISSKAKEFVQNAYVIID</sequence>
<evidence type="ECO:0000313" key="1">
    <source>
        <dbReference type="EMBL" id="MBE0368185.1"/>
    </source>
</evidence>
<dbReference type="Proteomes" id="UP000615755">
    <property type="component" value="Unassembled WGS sequence"/>
</dbReference>
<protein>
    <submittedName>
        <fullName evidence="1">Uncharacterized protein</fullName>
    </submittedName>
</protein>
<accession>A0ABR9EB53</accession>
<dbReference type="EMBL" id="AQGV01000012">
    <property type="protein sequence ID" value="MBE0368185.1"/>
    <property type="molecule type" value="Genomic_DNA"/>
</dbReference>
<keyword evidence="2" id="KW-1185">Reference proteome</keyword>
<reference evidence="1 2" key="1">
    <citation type="submission" date="2015-03" db="EMBL/GenBank/DDBJ databases">
        <title>Genome sequence of Pseudoalteromonas aurantia.</title>
        <authorList>
            <person name="Xie B.-B."/>
            <person name="Rong J.-C."/>
            <person name="Qin Q.-L."/>
            <person name="Zhang Y.-Z."/>
        </authorList>
    </citation>
    <scope>NUCLEOTIDE SEQUENCE [LARGE SCALE GENOMIC DNA]</scope>
    <source>
        <strain evidence="1 2">208</strain>
    </source>
</reference>
<gene>
    <name evidence="1" type="ORF">PAUR_a1735</name>
</gene>
<name>A0ABR9EB53_9GAMM</name>
<proteinExistence type="predicted"/>
<evidence type="ECO:0000313" key="2">
    <source>
        <dbReference type="Proteomes" id="UP000615755"/>
    </source>
</evidence>
<comment type="caution">
    <text evidence="1">The sequence shown here is derived from an EMBL/GenBank/DDBJ whole genome shotgun (WGS) entry which is preliminary data.</text>
</comment>